<evidence type="ECO:0000256" key="1">
    <source>
        <dbReference type="SAM" id="MobiDB-lite"/>
    </source>
</evidence>
<organism evidence="2 3">
    <name type="scientific">Austropuccinia psidii MF-1</name>
    <dbReference type="NCBI Taxonomy" id="1389203"/>
    <lineage>
        <taxon>Eukaryota</taxon>
        <taxon>Fungi</taxon>
        <taxon>Dikarya</taxon>
        <taxon>Basidiomycota</taxon>
        <taxon>Pucciniomycotina</taxon>
        <taxon>Pucciniomycetes</taxon>
        <taxon>Pucciniales</taxon>
        <taxon>Sphaerophragmiaceae</taxon>
        <taxon>Austropuccinia</taxon>
    </lineage>
</organism>
<dbReference type="Proteomes" id="UP000765509">
    <property type="component" value="Unassembled WGS sequence"/>
</dbReference>
<evidence type="ECO:0000313" key="2">
    <source>
        <dbReference type="EMBL" id="MBW0481859.1"/>
    </source>
</evidence>
<feature type="compositionally biased region" description="Basic and acidic residues" evidence="1">
    <location>
        <begin position="25"/>
        <end position="42"/>
    </location>
</feature>
<accession>A0A9Q3CB08</accession>
<proteinExistence type="predicted"/>
<sequence length="139" mass="16283">MRRDLEMAIEEPEKWIELGLSGMNEADKGERPQKKCKMDLKPPEGNFSGNKRDYLSLFQGETRYISDTEKEPNNDSIKPLEEIKVKEFENKCSIIIEDGIYQVQGRDMKRRIKQRMEKVLEGGKLVKSENDLILYQKNN</sequence>
<reference evidence="2" key="1">
    <citation type="submission" date="2021-03" db="EMBL/GenBank/DDBJ databases">
        <title>Draft genome sequence of rust myrtle Austropuccinia psidii MF-1, a brazilian biotype.</title>
        <authorList>
            <person name="Quecine M.C."/>
            <person name="Pachon D.M.R."/>
            <person name="Bonatelli M.L."/>
            <person name="Correr F.H."/>
            <person name="Franceschini L.M."/>
            <person name="Leite T.F."/>
            <person name="Margarido G.R.A."/>
            <person name="Almeida C.A."/>
            <person name="Ferrarezi J.A."/>
            <person name="Labate C.A."/>
        </authorList>
    </citation>
    <scope>NUCLEOTIDE SEQUENCE</scope>
    <source>
        <strain evidence="2">MF-1</strain>
    </source>
</reference>
<protein>
    <submittedName>
        <fullName evidence="2">Uncharacterized protein</fullName>
    </submittedName>
</protein>
<evidence type="ECO:0000313" key="3">
    <source>
        <dbReference type="Proteomes" id="UP000765509"/>
    </source>
</evidence>
<keyword evidence="3" id="KW-1185">Reference proteome</keyword>
<gene>
    <name evidence="2" type="ORF">O181_021574</name>
</gene>
<name>A0A9Q3CB08_9BASI</name>
<comment type="caution">
    <text evidence="2">The sequence shown here is derived from an EMBL/GenBank/DDBJ whole genome shotgun (WGS) entry which is preliminary data.</text>
</comment>
<feature type="region of interest" description="Disordered" evidence="1">
    <location>
        <begin position="20"/>
        <end position="52"/>
    </location>
</feature>
<dbReference type="EMBL" id="AVOT02006542">
    <property type="protein sequence ID" value="MBW0481859.1"/>
    <property type="molecule type" value="Genomic_DNA"/>
</dbReference>
<dbReference type="AlphaFoldDB" id="A0A9Q3CB08"/>